<protein>
    <submittedName>
        <fullName evidence="1">Uncharacterized protein</fullName>
    </submittedName>
</protein>
<dbReference type="STRING" id="1409788.NC99_30690"/>
<name>A0A0L8V6L0_9BACT</name>
<evidence type="ECO:0000313" key="1">
    <source>
        <dbReference type="EMBL" id="KOH44076.1"/>
    </source>
</evidence>
<accession>A0A0L8V6L0</accession>
<organism evidence="1 2">
    <name type="scientific">Sunxiuqinia dokdonensis</name>
    <dbReference type="NCBI Taxonomy" id="1409788"/>
    <lineage>
        <taxon>Bacteria</taxon>
        <taxon>Pseudomonadati</taxon>
        <taxon>Bacteroidota</taxon>
        <taxon>Bacteroidia</taxon>
        <taxon>Marinilabiliales</taxon>
        <taxon>Prolixibacteraceae</taxon>
        <taxon>Sunxiuqinia</taxon>
    </lineage>
</organism>
<reference evidence="2" key="1">
    <citation type="submission" date="2015-07" db="EMBL/GenBank/DDBJ databases">
        <title>Genome sequencing of Sunxiuqinia dokdonensis strain SK.</title>
        <authorList>
            <person name="Ahn S."/>
            <person name="Kim B.-C."/>
        </authorList>
    </citation>
    <scope>NUCLEOTIDE SEQUENCE [LARGE SCALE GENOMIC DNA]</scope>
    <source>
        <strain evidence="2">SK</strain>
    </source>
</reference>
<proteinExistence type="predicted"/>
<dbReference type="EMBL" id="LGIA01000171">
    <property type="protein sequence ID" value="KOH44076.1"/>
    <property type="molecule type" value="Genomic_DNA"/>
</dbReference>
<dbReference type="Proteomes" id="UP000036958">
    <property type="component" value="Unassembled WGS sequence"/>
</dbReference>
<sequence>MEKMKSRPEGQNKYSMGSNDNQCGACWLGATNYQVIAPCLMACISTLPSARDFTPSGAIVV</sequence>
<gene>
    <name evidence="1" type="ORF">NC99_30690</name>
</gene>
<keyword evidence="2" id="KW-1185">Reference proteome</keyword>
<dbReference type="AlphaFoldDB" id="A0A0L8V6L0"/>
<evidence type="ECO:0000313" key="2">
    <source>
        <dbReference type="Proteomes" id="UP000036958"/>
    </source>
</evidence>
<comment type="caution">
    <text evidence="1">The sequence shown here is derived from an EMBL/GenBank/DDBJ whole genome shotgun (WGS) entry which is preliminary data.</text>
</comment>